<sequence>MSGGITENRARLDSSAASVRSVFDARTVGSSHRRLAELLEPGQSVLDAGCGTGAITKGIAEAVGQEGRVVGIDNNDGLISYARETFGGQETLAFETADIHYLPYRNEFDIVTTARVLQWLADPRQALGQLIEAAKPGGRVIVLDYNHDKISWQPEPPPSMKAFYAAFLKWRSDAGMRNGIADELPGVFADLGLVEIQSSEQHEIVMREDGNFLQQAGIWADVAATRGVQMVADGYLSEQERAAAETEYRQWVQTEAVSQTMYMLAVEGVKPE</sequence>
<dbReference type="PANTHER" id="PTHR43861">
    <property type="entry name" value="TRANS-ACONITATE 2-METHYLTRANSFERASE-RELATED"/>
    <property type="match status" value="1"/>
</dbReference>
<dbReference type="SUPFAM" id="SSF53335">
    <property type="entry name" value="S-adenosyl-L-methionine-dependent methyltransferases"/>
    <property type="match status" value="1"/>
</dbReference>
<dbReference type="KEGG" id="pchi:PC41400_16250"/>
<name>A0A410WXJ0_9BACL</name>
<dbReference type="GO" id="GO:0008168">
    <property type="term" value="F:methyltransferase activity"/>
    <property type="evidence" value="ECO:0007669"/>
    <property type="project" value="UniProtKB-KW"/>
</dbReference>
<keyword evidence="5" id="KW-1185">Reference proteome</keyword>
<dbReference type="RefSeq" id="WP_042225939.1">
    <property type="nucleotide sequence ID" value="NZ_CP026520.1"/>
</dbReference>
<dbReference type="AlphaFoldDB" id="A0A410WXJ0"/>
<keyword evidence="3" id="KW-0808">Transferase</keyword>
<dbReference type="PANTHER" id="PTHR43861:SF1">
    <property type="entry name" value="TRANS-ACONITATE 2-METHYLTRANSFERASE"/>
    <property type="match status" value="1"/>
</dbReference>
<reference evidence="3 4" key="1">
    <citation type="submission" date="2018-01" db="EMBL/GenBank/DDBJ databases">
        <title>The whole genome sequencing and assembly of Paenibacillus chitinolyticus KCCM 41400 strain.</title>
        <authorList>
            <person name="Kim J.-Y."/>
            <person name="Park M.-K."/>
            <person name="Lee Y.-J."/>
            <person name="Yi H."/>
            <person name="Bahn Y.-S."/>
            <person name="Kim J.F."/>
            <person name="Lee D.-W."/>
        </authorList>
    </citation>
    <scope>NUCLEOTIDE SEQUENCE [LARGE SCALE GENOMIC DNA]</scope>
    <source>
        <strain evidence="3 4">KCCM 41400</strain>
    </source>
</reference>
<dbReference type="InterPro" id="IPR025714">
    <property type="entry name" value="Methyltranfer_dom"/>
</dbReference>
<dbReference type="Proteomes" id="UP001527202">
    <property type="component" value="Unassembled WGS sequence"/>
</dbReference>
<organism evidence="3 4">
    <name type="scientific">Paenibacillus chitinolyticus</name>
    <dbReference type="NCBI Taxonomy" id="79263"/>
    <lineage>
        <taxon>Bacteria</taxon>
        <taxon>Bacillati</taxon>
        <taxon>Bacillota</taxon>
        <taxon>Bacilli</taxon>
        <taxon>Bacillales</taxon>
        <taxon>Paenibacillaceae</taxon>
        <taxon>Paenibacillus</taxon>
    </lineage>
</organism>
<dbReference type="GO" id="GO:0032259">
    <property type="term" value="P:methylation"/>
    <property type="evidence" value="ECO:0007669"/>
    <property type="project" value="UniProtKB-KW"/>
</dbReference>
<evidence type="ECO:0000313" key="3">
    <source>
        <dbReference type="EMBL" id="QAV19145.1"/>
    </source>
</evidence>
<dbReference type="Proteomes" id="UP000288943">
    <property type="component" value="Chromosome"/>
</dbReference>
<evidence type="ECO:0000313" key="5">
    <source>
        <dbReference type="Proteomes" id="UP001527202"/>
    </source>
</evidence>
<accession>A0A410WXJ0</accession>
<dbReference type="Gene3D" id="3.40.50.150">
    <property type="entry name" value="Vaccinia Virus protein VP39"/>
    <property type="match status" value="1"/>
</dbReference>
<dbReference type="CDD" id="cd02440">
    <property type="entry name" value="AdoMet_MTases"/>
    <property type="match status" value="1"/>
</dbReference>
<dbReference type="EMBL" id="JAMDMJ010000029">
    <property type="protein sequence ID" value="MCY9598231.1"/>
    <property type="molecule type" value="Genomic_DNA"/>
</dbReference>
<dbReference type="GeneID" id="95376361"/>
<gene>
    <name evidence="2" type="ORF">M5X16_21000</name>
    <name evidence="3" type="ORF">PC41400_16250</name>
</gene>
<dbReference type="InterPro" id="IPR029063">
    <property type="entry name" value="SAM-dependent_MTases_sf"/>
</dbReference>
<dbReference type="EMBL" id="CP026520">
    <property type="protein sequence ID" value="QAV19145.1"/>
    <property type="molecule type" value="Genomic_DNA"/>
</dbReference>
<evidence type="ECO:0000259" key="1">
    <source>
        <dbReference type="Pfam" id="PF13847"/>
    </source>
</evidence>
<evidence type="ECO:0000313" key="4">
    <source>
        <dbReference type="Proteomes" id="UP000288943"/>
    </source>
</evidence>
<keyword evidence="3" id="KW-0489">Methyltransferase</keyword>
<dbReference type="Pfam" id="PF13847">
    <property type="entry name" value="Methyltransf_31"/>
    <property type="match status" value="1"/>
</dbReference>
<proteinExistence type="predicted"/>
<protein>
    <submittedName>
        <fullName evidence="3">Methyltransferase domain-containing protein</fullName>
    </submittedName>
</protein>
<feature type="domain" description="Methyltransferase" evidence="1">
    <location>
        <begin position="40"/>
        <end position="147"/>
    </location>
</feature>
<evidence type="ECO:0000313" key="2">
    <source>
        <dbReference type="EMBL" id="MCY9598231.1"/>
    </source>
</evidence>
<dbReference type="OrthoDB" id="9797252at2"/>
<reference evidence="2 5" key="2">
    <citation type="submission" date="2022-05" db="EMBL/GenBank/DDBJ databases">
        <title>Genome Sequencing of Bee-Associated Microbes.</title>
        <authorList>
            <person name="Dunlap C."/>
        </authorList>
    </citation>
    <scope>NUCLEOTIDE SEQUENCE [LARGE SCALE GENOMIC DNA]</scope>
    <source>
        <strain evidence="2 5">NRRL B-23120</strain>
    </source>
</reference>